<keyword evidence="2" id="KW-0010">Activator</keyword>
<dbReference type="Pfam" id="PF09310">
    <property type="entry name" value="PD-C2-AF1"/>
    <property type="match status" value="1"/>
</dbReference>
<organism evidence="6 7">
    <name type="scientific">Solea senegalensis</name>
    <name type="common">Senegalese sole</name>
    <dbReference type="NCBI Taxonomy" id="28829"/>
    <lineage>
        <taxon>Eukaryota</taxon>
        <taxon>Metazoa</taxon>
        <taxon>Chordata</taxon>
        <taxon>Craniata</taxon>
        <taxon>Vertebrata</taxon>
        <taxon>Euteleostomi</taxon>
        <taxon>Actinopterygii</taxon>
        <taxon>Neopterygii</taxon>
        <taxon>Teleostei</taxon>
        <taxon>Neoteleostei</taxon>
        <taxon>Acanthomorphata</taxon>
        <taxon>Carangaria</taxon>
        <taxon>Pleuronectiformes</taxon>
        <taxon>Pleuronectoidei</taxon>
        <taxon>Soleidae</taxon>
        <taxon>Solea</taxon>
    </lineage>
</organism>
<sequence length="321" mass="35854">MRQRERELSGLQVEEGPLSGVQGGEEWNKPRVYQGVRVKTTVKELLQRHRAREANSKKLKTISQACLDLQDLCQSTFPSIIPSGHYVDPPAAITPADTSSCSARALQMRTAPFQAPESACGIHMQGNAFSDTQQQFGDMTLPSNCYNGSNNNNNNIIINNNNNNNNYTIGDGGYNNNHAASLPPPPTFPLPWYYGLSSDADYYGHEMAPGSPESQKLYSPMDHNSYSPQDSFSSSSSSCYDSPTRMESSHHGFASEHFHYQHCNLQDCYCLSHCWSGQQEGFTAPEYTPCYNPTDYPYTCLVEESFRRDLQTSAEMCYNVL</sequence>
<feature type="domain" description="OCA" evidence="5">
    <location>
        <begin position="30"/>
        <end position="52"/>
    </location>
</feature>
<dbReference type="AlphaFoldDB" id="A0AAV6PYL3"/>
<dbReference type="PANTHER" id="PTHR36689:SF1">
    <property type="entry name" value="POU CLASS 2 HOMEOBOX ASSOCIATING FACTOR 3"/>
    <property type="match status" value="1"/>
</dbReference>
<evidence type="ECO:0000313" key="6">
    <source>
        <dbReference type="EMBL" id="KAG7478697.1"/>
    </source>
</evidence>
<dbReference type="PANTHER" id="PTHR36689">
    <property type="entry name" value="COLORECTAL CANCER-ASSOCIATED PROTEIN 2"/>
    <property type="match status" value="1"/>
</dbReference>
<evidence type="ECO:0000256" key="4">
    <source>
        <dbReference type="SAM" id="MobiDB-lite"/>
    </source>
</evidence>
<keyword evidence="1" id="KW-0805">Transcription regulation</keyword>
<dbReference type="GO" id="GO:0003677">
    <property type="term" value="F:DNA binding"/>
    <property type="evidence" value="ECO:0007669"/>
    <property type="project" value="InterPro"/>
</dbReference>
<name>A0AAV6PYL3_SOLSE</name>
<evidence type="ECO:0000256" key="1">
    <source>
        <dbReference type="ARBA" id="ARBA00023015"/>
    </source>
</evidence>
<keyword evidence="3" id="KW-0804">Transcription</keyword>
<reference evidence="6 7" key="1">
    <citation type="journal article" date="2021" name="Sci. Rep.">
        <title>Chromosome anchoring in Senegalese sole (Solea senegalensis) reveals sex-associated markers and genome rearrangements in flatfish.</title>
        <authorList>
            <person name="Guerrero-Cozar I."/>
            <person name="Gomez-Garrido J."/>
            <person name="Berbel C."/>
            <person name="Martinez-Blanch J.F."/>
            <person name="Alioto T."/>
            <person name="Claros M.G."/>
            <person name="Gagnaire P.A."/>
            <person name="Manchado M."/>
        </authorList>
    </citation>
    <scope>NUCLEOTIDE SEQUENCE [LARGE SCALE GENOMIC DNA]</scope>
    <source>
        <strain evidence="6">Sse05_10M</strain>
    </source>
</reference>
<dbReference type="EMBL" id="JAGKHQ010000020">
    <property type="protein sequence ID" value="KAG7478697.1"/>
    <property type="molecule type" value="Genomic_DNA"/>
</dbReference>
<dbReference type="InterPro" id="IPR015389">
    <property type="entry name" value="PD-C2-AF1"/>
</dbReference>
<dbReference type="Proteomes" id="UP000693946">
    <property type="component" value="Linkage Group LG8"/>
</dbReference>
<dbReference type="PROSITE" id="PS52003">
    <property type="entry name" value="OCA"/>
    <property type="match status" value="1"/>
</dbReference>
<proteinExistence type="predicted"/>
<dbReference type="GO" id="GO:0070974">
    <property type="term" value="F:POU domain binding"/>
    <property type="evidence" value="ECO:0007669"/>
    <property type="project" value="InterPro"/>
</dbReference>
<dbReference type="InterPro" id="IPR047571">
    <property type="entry name" value="OCA"/>
</dbReference>
<evidence type="ECO:0000256" key="2">
    <source>
        <dbReference type="ARBA" id="ARBA00023159"/>
    </source>
</evidence>
<evidence type="ECO:0000259" key="5">
    <source>
        <dbReference type="PROSITE" id="PS52003"/>
    </source>
</evidence>
<feature type="region of interest" description="Disordered" evidence="4">
    <location>
        <begin position="205"/>
        <end position="233"/>
    </location>
</feature>
<protein>
    <recommendedName>
        <fullName evidence="5">OCA domain-containing protein</fullName>
    </recommendedName>
</protein>
<evidence type="ECO:0000313" key="7">
    <source>
        <dbReference type="Proteomes" id="UP000693946"/>
    </source>
</evidence>
<dbReference type="InterPro" id="IPR043265">
    <property type="entry name" value="OCAT2"/>
</dbReference>
<evidence type="ECO:0000256" key="3">
    <source>
        <dbReference type="ARBA" id="ARBA00023163"/>
    </source>
</evidence>
<gene>
    <name evidence="6" type="ORF">JOB18_006242</name>
</gene>
<accession>A0AAV6PYL3</accession>
<feature type="region of interest" description="Disordered" evidence="4">
    <location>
        <begin position="1"/>
        <end position="26"/>
    </location>
</feature>
<comment type="caution">
    <text evidence="6">The sequence shown here is derived from an EMBL/GenBank/DDBJ whole genome shotgun (WGS) entry which is preliminary data.</text>
</comment>
<keyword evidence="7" id="KW-1185">Reference proteome</keyword>